<reference evidence="2" key="1">
    <citation type="submission" date="2018-06" db="EMBL/GenBank/DDBJ databases">
        <authorList>
            <person name="Zhirakovskaya E."/>
        </authorList>
    </citation>
    <scope>NUCLEOTIDE SEQUENCE</scope>
</reference>
<gene>
    <name evidence="2" type="ORF">MNBD_NITROSPINAE04-2584</name>
</gene>
<keyword evidence="1" id="KW-1133">Transmembrane helix</keyword>
<feature type="transmembrane region" description="Helical" evidence="1">
    <location>
        <begin position="21"/>
        <end position="39"/>
    </location>
</feature>
<feature type="transmembrane region" description="Helical" evidence="1">
    <location>
        <begin position="160"/>
        <end position="180"/>
    </location>
</feature>
<organism evidence="2">
    <name type="scientific">hydrothermal vent metagenome</name>
    <dbReference type="NCBI Taxonomy" id="652676"/>
    <lineage>
        <taxon>unclassified sequences</taxon>
        <taxon>metagenomes</taxon>
        <taxon>ecological metagenomes</taxon>
    </lineage>
</organism>
<evidence type="ECO:0000256" key="1">
    <source>
        <dbReference type="SAM" id="Phobius"/>
    </source>
</evidence>
<feature type="transmembrane region" description="Helical" evidence="1">
    <location>
        <begin position="59"/>
        <end position="78"/>
    </location>
</feature>
<keyword evidence="1" id="KW-0472">Membrane</keyword>
<proteinExistence type="predicted"/>
<dbReference type="EMBL" id="UOGA01000254">
    <property type="protein sequence ID" value="VAX23816.1"/>
    <property type="molecule type" value="Genomic_DNA"/>
</dbReference>
<feature type="transmembrane region" description="Helical" evidence="1">
    <location>
        <begin position="116"/>
        <end position="140"/>
    </location>
</feature>
<evidence type="ECO:0000313" key="2">
    <source>
        <dbReference type="EMBL" id="VAX23816.1"/>
    </source>
</evidence>
<name>A0A3B1BZT2_9ZZZZ</name>
<feature type="transmembrane region" description="Helical" evidence="1">
    <location>
        <begin position="186"/>
        <end position="209"/>
    </location>
</feature>
<protein>
    <submittedName>
        <fullName evidence="2">Uncharacterized protein</fullName>
    </submittedName>
</protein>
<feature type="transmembrane region" description="Helical" evidence="1">
    <location>
        <begin position="90"/>
        <end position="110"/>
    </location>
</feature>
<accession>A0A3B1BZT2</accession>
<sequence>MAVLEKKQMSGFIQPRWMKAKCVRFWEIGAIPAILGLWFPDFVGQYAHMMAGEANYAFPPVITYVGALFLFAACVHAIEDMGIHFKVATVCGWVMIAFAGLSVVFHFMITPENINIMLALTILCIGLAAYMATTMFYAVIAKAAELGMETRMIMDRNVVLVFNHAAILAGAASVVAIYLQADIWLILLRLCVILFTVAWIACRTAVYFFKTDNSLGVFFTKPPDEQFWV</sequence>
<dbReference type="AlphaFoldDB" id="A0A3B1BZT2"/>
<keyword evidence="1" id="KW-0812">Transmembrane</keyword>